<evidence type="ECO:0000313" key="2">
    <source>
        <dbReference type="EMBL" id="EKX67057.1"/>
    </source>
</evidence>
<evidence type="ECO:0000313" key="3">
    <source>
        <dbReference type="Proteomes" id="UP000010411"/>
    </source>
</evidence>
<organism evidence="2 3">
    <name type="scientific">Streptomyces ipomoeae 91-03</name>
    <dbReference type="NCBI Taxonomy" id="698759"/>
    <lineage>
        <taxon>Bacteria</taxon>
        <taxon>Bacillati</taxon>
        <taxon>Actinomycetota</taxon>
        <taxon>Actinomycetes</taxon>
        <taxon>Kitasatosporales</taxon>
        <taxon>Streptomycetaceae</taxon>
        <taxon>Streptomyces</taxon>
    </lineage>
</organism>
<protein>
    <submittedName>
        <fullName evidence="2">Uncharacterized protein</fullName>
    </submittedName>
</protein>
<dbReference type="PATRIC" id="fig|698759.3.peg.2396"/>
<dbReference type="Proteomes" id="UP000010411">
    <property type="component" value="Unassembled WGS sequence"/>
</dbReference>
<gene>
    <name evidence="2" type="ORF">STRIP9103_07215</name>
</gene>
<dbReference type="EMBL" id="AEJC01000177">
    <property type="protein sequence ID" value="EKX67057.1"/>
    <property type="molecule type" value="Genomic_DNA"/>
</dbReference>
<comment type="caution">
    <text evidence="2">The sequence shown here is derived from an EMBL/GenBank/DDBJ whole genome shotgun (WGS) entry which is preliminary data.</text>
</comment>
<keyword evidence="3" id="KW-1185">Reference proteome</keyword>
<accession>L1L2C6</accession>
<dbReference type="AlphaFoldDB" id="L1L2C6"/>
<feature type="region of interest" description="Disordered" evidence="1">
    <location>
        <begin position="98"/>
        <end position="117"/>
    </location>
</feature>
<name>L1L2C6_9ACTN</name>
<reference evidence="2 3" key="1">
    <citation type="submission" date="2012-11" db="EMBL/GenBank/DDBJ databases">
        <authorList>
            <person name="Huguet-Tapia J.C."/>
            <person name="Durkin A.S."/>
            <person name="Pettis G.S."/>
            <person name="Badger J.H."/>
        </authorList>
    </citation>
    <scope>NUCLEOTIDE SEQUENCE [LARGE SCALE GENOMIC DNA]</scope>
    <source>
        <strain evidence="2 3">91-03</strain>
    </source>
</reference>
<evidence type="ECO:0000256" key="1">
    <source>
        <dbReference type="SAM" id="MobiDB-lite"/>
    </source>
</evidence>
<sequence>MELGHDDLALNPELLGEFVYPDLSHFAPLRSGLPPDRCYFMGVLIACSSSAHRNLDLLPTRGVPGPHGGSVRRVLRCCLLSNCCLLHVMAQRLCVERTRGTQRPRESPTANRQIETDQGGVYVRTPAGQRTAMIGDTFVLDRHDAQQLGLGRSLPAPHTGALRACAGTRPARHC</sequence>
<proteinExistence type="predicted"/>